<evidence type="ECO:0000313" key="3">
    <source>
        <dbReference type="Proteomes" id="UP001501461"/>
    </source>
</evidence>
<dbReference type="EMBL" id="BAAAMN010000028">
    <property type="protein sequence ID" value="GAA2036225.1"/>
    <property type="molecule type" value="Genomic_DNA"/>
</dbReference>
<dbReference type="Proteomes" id="UP001501461">
    <property type="component" value="Unassembled WGS sequence"/>
</dbReference>
<dbReference type="SUPFAM" id="SSF46955">
    <property type="entry name" value="Putative DNA-binding domain"/>
    <property type="match status" value="1"/>
</dbReference>
<dbReference type="InterPro" id="IPR036388">
    <property type="entry name" value="WH-like_DNA-bd_sf"/>
</dbReference>
<evidence type="ECO:0000259" key="1">
    <source>
        <dbReference type="Pfam" id="PF12728"/>
    </source>
</evidence>
<protein>
    <recommendedName>
        <fullName evidence="1">Helix-turn-helix domain-containing protein</fullName>
    </recommendedName>
</protein>
<keyword evidence="3" id="KW-1185">Reference proteome</keyword>
<dbReference type="InterPro" id="IPR009061">
    <property type="entry name" value="DNA-bd_dom_put_sf"/>
</dbReference>
<evidence type="ECO:0000313" key="2">
    <source>
        <dbReference type="EMBL" id="GAA2036225.1"/>
    </source>
</evidence>
<dbReference type="Gene3D" id="1.10.10.10">
    <property type="entry name" value="Winged helix-like DNA-binding domain superfamily/Winged helix DNA-binding domain"/>
    <property type="match status" value="1"/>
</dbReference>
<comment type="caution">
    <text evidence="2">The sequence shown here is derived from an EMBL/GenBank/DDBJ whole genome shotgun (WGS) entry which is preliminary data.</text>
</comment>
<accession>A0ABP5G011</accession>
<dbReference type="InterPro" id="IPR041657">
    <property type="entry name" value="HTH_17"/>
</dbReference>
<feature type="domain" description="Helix-turn-helix" evidence="1">
    <location>
        <begin position="84"/>
        <end position="135"/>
    </location>
</feature>
<dbReference type="Pfam" id="PF12728">
    <property type="entry name" value="HTH_17"/>
    <property type="match status" value="1"/>
</dbReference>
<gene>
    <name evidence="2" type="ORF">GCM10009720_15950</name>
</gene>
<sequence length="138" mass="15204">MSTGAWHCAKFVPYNTRYSPGNSSRCPFKSVHKVFVKVSIIPTEHSGAIIVPPVTGVGKAAGHYLCMAVSKVEPKITKHDLPRLMTRDEVAEYLDVAPKTLSNWNSAGTGPTPVRYGGRSVKYLPEDVYEWVRSKRAA</sequence>
<name>A0ABP5G011_9MICC</name>
<organism evidence="2 3">
    <name type="scientific">Yaniella flava</name>
    <dbReference type="NCBI Taxonomy" id="287930"/>
    <lineage>
        <taxon>Bacteria</taxon>
        <taxon>Bacillati</taxon>
        <taxon>Actinomycetota</taxon>
        <taxon>Actinomycetes</taxon>
        <taxon>Micrococcales</taxon>
        <taxon>Micrococcaceae</taxon>
        <taxon>Yaniella</taxon>
    </lineage>
</organism>
<reference evidence="3" key="1">
    <citation type="journal article" date="2019" name="Int. J. Syst. Evol. Microbiol.">
        <title>The Global Catalogue of Microorganisms (GCM) 10K type strain sequencing project: providing services to taxonomists for standard genome sequencing and annotation.</title>
        <authorList>
            <consortium name="The Broad Institute Genomics Platform"/>
            <consortium name="The Broad Institute Genome Sequencing Center for Infectious Disease"/>
            <person name="Wu L."/>
            <person name="Ma J."/>
        </authorList>
    </citation>
    <scope>NUCLEOTIDE SEQUENCE [LARGE SCALE GENOMIC DNA]</scope>
    <source>
        <strain evidence="3">JCM 13595</strain>
    </source>
</reference>
<proteinExistence type="predicted"/>